<evidence type="ECO:0000256" key="1">
    <source>
        <dbReference type="SAM" id="SignalP"/>
    </source>
</evidence>
<sequence length="155" mass="17012">MSLRRWTLMLALGCSLPLAADPLTFGEPVDAAALVPMSQVMADPDAYLADPITVQGTIEAVCKKRGCWMTLVTEADPEGLRVKVKDGVMEFPVSAKGRPALATGQLQKQQMDLDTTRRFYAHQAEEQGESFDPQSVQEPLTYYQLAPTAVLILDR</sequence>
<dbReference type="AlphaFoldDB" id="A0A1M5N2I5"/>
<dbReference type="Pfam" id="PF16267">
    <property type="entry name" value="DUF4920"/>
    <property type="match status" value="1"/>
</dbReference>
<evidence type="ECO:0008006" key="4">
    <source>
        <dbReference type="Google" id="ProtNLM"/>
    </source>
</evidence>
<keyword evidence="1" id="KW-0732">Signal</keyword>
<dbReference type="OrthoDB" id="129527at2"/>
<reference evidence="3" key="1">
    <citation type="submission" date="2016-11" db="EMBL/GenBank/DDBJ databases">
        <authorList>
            <person name="Varghese N."/>
            <person name="Submissions S."/>
        </authorList>
    </citation>
    <scope>NUCLEOTIDE SEQUENCE [LARGE SCALE GENOMIC DNA]</scope>
    <source>
        <strain evidence="3">DSM 16917</strain>
    </source>
</reference>
<proteinExistence type="predicted"/>
<feature type="signal peptide" evidence="1">
    <location>
        <begin position="1"/>
        <end position="20"/>
    </location>
</feature>
<organism evidence="2 3">
    <name type="scientific">Ferrimonas marina</name>
    <dbReference type="NCBI Taxonomy" id="299255"/>
    <lineage>
        <taxon>Bacteria</taxon>
        <taxon>Pseudomonadati</taxon>
        <taxon>Pseudomonadota</taxon>
        <taxon>Gammaproteobacteria</taxon>
        <taxon>Alteromonadales</taxon>
        <taxon>Ferrimonadaceae</taxon>
        <taxon>Ferrimonas</taxon>
    </lineage>
</organism>
<keyword evidence="3" id="KW-1185">Reference proteome</keyword>
<dbReference type="InterPro" id="IPR032577">
    <property type="entry name" value="DUF4920"/>
</dbReference>
<evidence type="ECO:0000313" key="3">
    <source>
        <dbReference type="Proteomes" id="UP000184268"/>
    </source>
</evidence>
<protein>
    <recommendedName>
        <fullName evidence="4">DUF4920 domain-containing protein</fullName>
    </recommendedName>
</protein>
<evidence type="ECO:0000313" key="2">
    <source>
        <dbReference type="EMBL" id="SHG83213.1"/>
    </source>
</evidence>
<dbReference type="EMBL" id="FQXG01000001">
    <property type="protein sequence ID" value="SHG83213.1"/>
    <property type="molecule type" value="Genomic_DNA"/>
</dbReference>
<gene>
    <name evidence="2" type="ORF">SAMN02745129_0857</name>
</gene>
<dbReference type="STRING" id="299255.SAMN02745129_0857"/>
<accession>A0A1M5N2I5</accession>
<dbReference type="RefSeq" id="WP_067654335.1">
    <property type="nucleotide sequence ID" value="NZ_FQXG01000001.1"/>
</dbReference>
<name>A0A1M5N2I5_9GAMM</name>
<feature type="chain" id="PRO_5009912493" description="DUF4920 domain-containing protein" evidence="1">
    <location>
        <begin position="21"/>
        <end position="155"/>
    </location>
</feature>
<dbReference type="Proteomes" id="UP000184268">
    <property type="component" value="Unassembled WGS sequence"/>
</dbReference>